<proteinExistence type="predicted"/>
<gene>
    <name evidence="2" type="ORF">BC748_1997</name>
</gene>
<dbReference type="EMBL" id="SNXR01000014">
    <property type="protein sequence ID" value="TDP58761.1"/>
    <property type="molecule type" value="Genomic_DNA"/>
</dbReference>
<feature type="signal peptide" evidence="1">
    <location>
        <begin position="1"/>
        <end position="16"/>
    </location>
</feature>
<protein>
    <recommendedName>
        <fullName evidence="4">GLPGLI family protein</fullName>
    </recommendedName>
</protein>
<reference evidence="2 3" key="1">
    <citation type="submission" date="2019-03" db="EMBL/GenBank/DDBJ databases">
        <title>Genomic Encyclopedia of Archaeal and Bacterial Type Strains, Phase II (KMG-II): from individual species to whole genera.</title>
        <authorList>
            <person name="Goeker M."/>
        </authorList>
    </citation>
    <scope>NUCLEOTIDE SEQUENCE [LARGE SCALE GENOMIC DNA]</scope>
    <source>
        <strain evidence="2 3">DSM 25687</strain>
    </source>
</reference>
<evidence type="ECO:0000313" key="2">
    <source>
        <dbReference type="EMBL" id="TDP58761.1"/>
    </source>
</evidence>
<evidence type="ECO:0000256" key="1">
    <source>
        <dbReference type="SAM" id="SignalP"/>
    </source>
</evidence>
<name>A0A4R6Q915_9FLAO</name>
<dbReference type="Proteomes" id="UP000295260">
    <property type="component" value="Unassembled WGS sequence"/>
</dbReference>
<accession>A0A4R6Q915</accession>
<comment type="caution">
    <text evidence="2">The sequence shown here is derived from an EMBL/GenBank/DDBJ whole genome shotgun (WGS) entry which is preliminary data.</text>
</comment>
<dbReference type="AlphaFoldDB" id="A0A4R6Q915"/>
<evidence type="ECO:0008006" key="4">
    <source>
        <dbReference type="Google" id="ProtNLM"/>
    </source>
</evidence>
<evidence type="ECO:0000313" key="3">
    <source>
        <dbReference type="Proteomes" id="UP000295260"/>
    </source>
</evidence>
<sequence length="244" mass="28787">MRISIFLFLCSFSIFAQNPKLEVKINSIATFPVHNSATEYQINYQIENKTANELLFFLIPNALIANSASSLTLFPVYKMYQNGVFENMDGPFFEYETEDDLEYSKIENKESEEAKNLLKKIQITQGTIAMDNYKKYKENGGESNDLQWIYYRLRLLNNIVFLKPNETKTFTIKTLWDKNRYIKNDDLEFYLDQNNTIEIELILDLKTNLFQDQLTKEDLQKIKENPNFISGQFTSNKMKIEFKD</sequence>
<keyword evidence="1" id="KW-0732">Signal</keyword>
<keyword evidence="3" id="KW-1185">Reference proteome</keyword>
<feature type="chain" id="PRO_5020253983" description="GLPGLI family protein" evidence="1">
    <location>
        <begin position="17"/>
        <end position="244"/>
    </location>
</feature>
<organism evidence="2 3">
    <name type="scientific">Flavobacterium dankookense</name>
    <dbReference type="NCBI Taxonomy" id="706186"/>
    <lineage>
        <taxon>Bacteria</taxon>
        <taxon>Pseudomonadati</taxon>
        <taxon>Bacteroidota</taxon>
        <taxon>Flavobacteriia</taxon>
        <taxon>Flavobacteriales</taxon>
        <taxon>Flavobacteriaceae</taxon>
        <taxon>Flavobacterium</taxon>
    </lineage>
</organism>